<dbReference type="GO" id="GO:0016301">
    <property type="term" value="F:kinase activity"/>
    <property type="evidence" value="ECO:0007669"/>
    <property type="project" value="UniProtKB-KW"/>
</dbReference>
<feature type="region of interest" description="Important for the catalytic mechanism of dephosphorylation" evidence="10">
    <location>
        <begin position="268"/>
        <end position="273"/>
    </location>
</feature>
<evidence type="ECO:0000259" key="11">
    <source>
        <dbReference type="Pfam" id="PF02603"/>
    </source>
</evidence>
<dbReference type="PANTHER" id="PTHR30305:SF1">
    <property type="entry name" value="HPR KINASE_PHOSPHORYLASE"/>
    <property type="match status" value="1"/>
</dbReference>
<comment type="miscellaneous">
    <text evidence="10">Both phosphorylation and phosphorolysis are carried out by the same active site and suggest a common mechanism for both reactions.</text>
</comment>
<comment type="cofactor">
    <cofactor evidence="10">
        <name>Mg(2+)</name>
        <dbReference type="ChEBI" id="CHEBI:18420"/>
    </cofactor>
</comment>
<evidence type="ECO:0000256" key="10">
    <source>
        <dbReference type="HAMAP-Rule" id="MF_01249"/>
    </source>
</evidence>
<dbReference type="PANTHER" id="PTHR30305">
    <property type="entry name" value="PROTEIN YJDM-RELATED"/>
    <property type="match status" value="1"/>
</dbReference>
<evidence type="ECO:0000256" key="3">
    <source>
        <dbReference type="ARBA" id="ARBA00022527"/>
    </source>
</evidence>
<feature type="binding site" evidence="10">
    <location>
        <position position="204"/>
    </location>
    <ligand>
        <name>Mg(2+)</name>
        <dbReference type="ChEBI" id="CHEBI:18420"/>
    </ligand>
</feature>
<comment type="function">
    <text evidence="10">Catalyzes the ATP- as well as the pyrophosphate-dependent phosphorylation of a specific serine residue in HPr, a phosphocarrier protein of the phosphoenolpyruvate-dependent sugar phosphotransferase system (PTS). HprK/P also catalyzes the pyrophosphate-producing, inorganic phosphate-dependent dephosphorylation (phosphorolysis) of seryl-phosphorylated HPr (P-Ser-HPr).</text>
</comment>
<feature type="domain" description="HPr(Ser) kinase/phosphorylase N-terminal" evidence="11">
    <location>
        <begin position="9"/>
        <end position="130"/>
    </location>
</feature>
<keyword evidence="4 10" id="KW-0808">Transferase</keyword>
<evidence type="ECO:0000256" key="7">
    <source>
        <dbReference type="ARBA" id="ARBA00022840"/>
    </source>
</evidence>
<dbReference type="NCBIfam" id="TIGR00679">
    <property type="entry name" value="hpr-ser"/>
    <property type="match status" value="1"/>
</dbReference>
<evidence type="ECO:0000256" key="8">
    <source>
        <dbReference type="ARBA" id="ARBA00023268"/>
    </source>
</evidence>
<protein>
    <recommendedName>
        <fullName evidence="10">HPr kinase/phosphorylase</fullName>
        <shortName evidence="10">HPrK/P</shortName>
        <ecNumber evidence="10">2.7.11.-</ecNumber>
        <ecNumber evidence="10">2.7.4.-</ecNumber>
    </recommendedName>
    <alternativeName>
        <fullName evidence="10">HPr(Ser) kinase/phosphorylase</fullName>
    </alternativeName>
</protein>
<evidence type="ECO:0000256" key="5">
    <source>
        <dbReference type="ARBA" id="ARBA00022741"/>
    </source>
</evidence>
<feature type="region of interest" description="Important for the catalytic mechanism of both phosphorylation and dephosphorylation" evidence="10">
    <location>
        <begin position="203"/>
        <end position="212"/>
    </location>
</feature>
<sequence length="309" mass="35098">METKSKLLVSQLVKRFGLDVVMNQDYLNNPISTTGISRVGIELTGEVLFKEILSIVYFGSKESRYLSKFSASIIRKKLQTIIDLKPPLILLGKHFWYADIVLDIAKEACVPIVKTKYSFYELNFTINSYISQKLSHQSLVHGTLLNIYGVGVVLRGVSGIGKSEIAIELIKKGHIFVADDAIIVNRIGYSVYGRADDKTKDFIEIRGLGIINFSRSFGIERMIDSTKIEIVIELVMVKKDQKYHFERFGRDLHYKNFEGVNVVHYMIPVIQGRSIADIIETAVTDYKLKKAGYNSADQFIKQQINNKED</sequence>
<dbReference type="HAMAP" id="MF_01249">
    <property type="entry name" value="HPr_kinase"/>
    <property type="match status" value="1"/>
</dbReference>
<proteinExistence type="inferred from homology"/>
<dbReference type="Pfam" id="PF07475">
    <property type="entry name" value="Hpr_kinase_C"/>
    <property type="match status" value="1"/>
</dbReference>
<dbReference type="SUPFAM" id="SSF75138">
    <property type="entry name" value="HprK N-terminal domain-like"/>
    <property type="match status" value="1"/>
</dbReference>
<comment type="catalytic activity">
    <reaction evidence="1 10">
        <text>[HPr protein]-L-serine + ATP = [HPr protein]-O-phospho-L-serine + ADP + H(+)</text>
        <dbReference type="Rhea" id="RHEA:46600"/>
        <dbReference type="Rhea" id="RHEA-COMP:11602"/>
        <dbReference type="Rhea" id="RHEA-COMP:11603"/>
        <dbReference type="ChEBI" id="CHEBI:15378"/>
        <dbReference type="ChEBI" id="CHEBI:29999"/>
        <dbReference type="ChEBI" id="CHEBI:30616"/>
        <dbReference type="ChEBI" id="CHEBI:83421"/>
        <dbReference type="ChEBI" id="CHEBI:456216"/>
    </reaction>
</comment>
<feature type="active site" evidence="10">
    <location>
        <position position="162"/>
    </location>
</feature>
<accession>A0ABT3BN16</accession>
<evidence type="ECO:0000256" key="1">
    <source>
        <dbReference type="ARBA" id="ARBA00001120"/>
    </source>
</evidence>
<gene>
    <name evidence="10 13" type="primary">hprK</name>
    <name evidence="13" type="ORF">OF376_02480</name>
</gene>
<dbReference type="Gene3D" id="3.40.1390.20">
    <property type="entry name" value="HprK N-terminal domain-like"/>
    <property type="match status" value="1"/>
</dbReference>
<dbReference type="InterPro" id="IPR028979">
    <property type="entry name" value="Ser_kin/Pase_Hpr-like_N_sf"/>
</dbReference>
<dbReference type="SUPFAM" id="SSF53795">
    <property type="entry name" value="PEP carboxykinase-like"/>
    <property type="match status" value="1"/>
</dbReference>
<keyword evidence="10" id="KW-0460">Magnesium</keyword>
<evidence type="ECO:0000256" key="4">
    <source>
        <dbReference type="ARBA" id="ARBA00022679"/>
    </source>
</evidence>
<feature type="active site" evidence="10">
    <location>
        <position position="247"/>
    </location>
</feature>
<dbReference type="InterPro" id="IPR011126">
    <property type="entry name" value="Hpr_kin/Pase_Hpr_N"/>
</dbReference>
<comment type="caution">
    <text evidence="13">The sequence shown here is derived from an EMBL/GenBank/DDBJ whole genome shotgun (WGS) entry which is preliminary data.</text>
</comment>
<dbReference type="Gene3D" id="3.40.50.300">
    <property type="entry name" value="P-loop containing nucleotide triphosphate hydrolases"/>
    <property type="match status" value="1"/>
</dbReference>
<dbReference type="InterPro" id="IPR011104">
    <property type="entry name" value="Hpr_kin/Pase_C"/>
</dbReference>
<keyword evidence="10" id="KW-0479">Metal-binding</keyword>
<name>A0ABT3BN16_9BACT</name>
<comment type="similarity">
    <text evidence="2 10">Belongs to the HPrK/P family.</text>
</comment>
<dbReference type="EMBL" id="JAOXHL010000003">
    <property type="protein sequence ID" value="MCV3728628.1"/>
    <property type="molecule type" value="Genomic_DNA"/>
</dbReference>
<dbReference type="RefSeq" id="WP_263821941.1">
    <property type="nucleotide sequence ID" value="NZ_JAOXHK010000003.1"/>
</dbReference>
<keyword evidence="7 10" id="KW-0067">ATP-binding</keyword>
<comment type="catalytic activity">
    <reaction evidence="9 10">
        <text>[HPr protein]-O-phospho-L-serine + phosphate + H(+) = [HPr protein]-L-serine + diphosphate</text>
        <dbReference type="Rhea" id="RHEA:46604"/>
        <dbReference type="Rhea" id="RHEA-COMP:11602"/>
        <dbReference type="Rhea" id="RHEA-COMP:11603"/>
        <dbReference type="ChEBI" id="CHEBI:15378"/>
        <dbReference type="ChEBI" id="CHEBI:29999"/>
        <dbReference type="ChEBI" id="CHEBI:33019"/>
        <dbReference type="ChEBI" id="CHEBI:43474"/>
        <dbReference type="ChEBI" id="CHEBI:83421"/>
    </reaction>
</comment>
<keyword evidence="14" id="KW-1185">Reference proteome</keyword>
<feature type="domain" description="HPr kinase/phosphorylase C-terminal" evidence="12">
    <location>
        <begin position="132"/>
        <end position="302"/>
    </location>
</feature>
<reference evidence="13 14" key="1">
    <citation type="journal article" date="2020" name="Int. J. Syst. Evol. Microbiol.">
        <title>Ureaplasma miroungigenitalium sp. nov. isolated from northern elephant seals (Mirounga angustirostris) and Ureaplasma zalophigenitalium sp. nov. isolated from California sea lions (Zalophus californianus).</title>
        <authorList>
            <person name="Volokhov D.V."/>
            <person name="Gulland F.M."/>
            <person name="Gao Y."/>
            <person name="Chizhikov V.E."/>
        </authorList>
    </citation>
    <scope>NUCLEOTIDE SEQUENCE [LARGE SCALE GENOMIC DNA]</scope>
    <source>
        <strain evidence="13 14">ES3182-GEN</strain>
    </source>
</reference>
<keyword evidence="8 10" id="KW-0511">Multifunctional enzyme</keyword>
<dbReference type="EC" id="2.7.4.-" evidence="10"/>
<comment type="subunit">
    <text evidence="10">Homohexamer.</text>
</comment>
<organism evidence="13 14">
    <name type="scientific">Ureaplasma miroungigenitalium</name>
    <dbReference type="NCBI Taxonomy" id="1042321"/>
    <lineage>
        <taxon>Bacteria</taxon>
        <taxon>Bacillati</taxon>
        <taxon>Mycoplasmatota</taxon>
        <taxon>Mycoplasmoidales</taxon>
        <taxon>Mycoplasmoidaceae</taxon>
        <taxon>Ureaplasma</taxon>
    </lineage>
</organism>
<dbReference type="Pfam" id="PF02603">
    <property type="entry name" value="Hpr_kinase_N"/>
    <property type="match status" value="1"/>
</dbReference>
<evidence type="ECO:0000313" key="14">
    <source>
        <dbReference type="Proteomes" id="UP001208245"/>
    </source>
</evidence>
<feature type="active site" description="Proton acceptor; for phosphorylation activity. Proton donor; for dephosphorylation activity" evidence="10">
    <location>
        <position position="180"/>
    </location>
</feature>
<feature type="binding site" evidence="10">
    <location>
        <position position="163"/>
    </location>
    <ligand>
        <name>Mg(2+)</name>
        <dbReference type="ChEBI" id="CHEBI:18420"/>
    </ligand>
</feature>
<feature type="binding site" evidence="10">
    <location>
        <begin position="156"/>
        <end position="163"/>
    </location>
    <ligand>
        <name>ATP</name>
        <dbReference type="ChEBI" id="CHEBI:30616"/>
    </ligand>
</feature>
<keyword evidence="6 10" id="KW-0418">Kinase</keyword>
<keyword evidence="3 10" id="KW-0723">Serine/threonine-protein kinase</keyword>
<dbReference type="Proteomes" id="UP001208245">
    <property type="component" value="Unassembled WGS sequence"/>
</dbReference>
<evidence type="ECO:0000259" key="12">
    <source>
        <dbReference type="Pfam" id="PF07475"/>
    </source>
</evidence>
<comment type="domain">
    <text evidence="10">The Walker A ATP-binding motif also binds Pi and PPi.</text>
</comment>
<feature type="active site" evidence="10">
    <location>
        <position position="141"/>
    </location>
</feature>
<evidence type="ECO:0000256" key="6">
    <source>
        <dbReference type="ARBA" id="ARBA00022777"/>
    </source>
</evidence>
<dbReference type="InterPro" id="IPR027417">
    <property type="entry name" value="P-loop_NTPase"/>
</dbReference>
<keyword evidence="5 10" id="KW-0547">Nucleotide-binding</keyword>
<dbReference type="EC" id="2.7.11.-" evidence="10"/>
<dbReference type="CDD" id="cd01918">
    <property type="entry name" value="HprK_C"/>
    <property type="match status" value="1"/>
</dbReference>
<evidence type="ECO:0000256" key="9">
    <source>
        <dbReference type="ARBA" id="ARBA00047657"/>
    </source>
</evidence>
<dbReference type="InterPro" id="IPR003755">
    <property type="entry name" value="HPr(Ser)_kin/Pase"/>
</dbReference>
<evidence type="ECO:0000256" key="2">
    <source>
        <dbReference type="ARBA" id="ARBA00006883"/>
    </source>
</evidence>
<evidence type="ECO:0000313" key="13">
    <source>
        <dbReference type="EMBL" id="MCV3728628.1"/>
    </source>
</evidence>